<comment type="caution">
    <text evidence="10">The sequence shown here is derived from an EMBL/GenBank/DDBJ whole genome shotgun (WGS) entry which is preliminary data.</text>
</comment>
<dbReference type="PROSITE" id="PS50090">
    <property type="entry name" value="MYB_LIKE"/>
    <property type="match status" value="1"/>
</dbReference>
<feature type="region of interest" description="Disordered" evidence="6">
    <location>
        <begin position="86"/>
        <end position="120"/>
    </location>
</feature>
<dbReference type="SUPFAM" id="SSF46689">
    <property type="entry name" value="Homeodomain-like"/>
    <property type="match status" value="1"/>
</dbReference>
<feature type="compositionally biased region" description="Basic and acidic residues" evidence="6">
    <location>
        <begin position="149"/>
        <end position="158"/>
    </location>
</feature>
<name>A0AAP0K6C6_9MAGN</name>
<evidence type="ECO:0000313" key="10">
    <source>
        <dbReference type="EMBL" id="KAK9145879.1"/>
    </source>
</evidence>
<dbReference type="CDD" id="cd00167">
    <property type="entry name" value="SANT"/>
    <property type="match status" value="1"/>
</dbReference>
<dbReference type="Proteomes" id="UP001417504">
    <property type="component" value="Unassembled WGS sequence"/>
</dbReference>
<evidence type="ECO:0000313" key="11">
    <source>
        <dbReference type="Proteomes" id="UP001417504"/>
    </source>
</evidence>
<dbReference type="InterPro" id="IPR006447">
    <property type="entry name" value="Myb_dom_plants"/>
</dbReference>
<protein>
    <recommendedName>
        <fullName evidence="12">LHY</fullName>
    </recommendedName>
</protein>
<dbReference type="FunFam" id="1.10.10.60:FF:000023">
    <property type="entry name" value="protein REVEILLE 6 isoform X1"/>
    <property type="match status" value="1"/>
</dbReference>
<feature type="compositionally biased region" description="Acidic residues" evidence="6">
    <location>
        <begin position="159"/>
        <end position="168"/>
    </location>
</feature>
<feature type="compositionally biased region" description="Basic and acidic residues" evidence="6">
    <location>
        <begin position="734"/>
        <end position="747"/>
    </location>
</feature>
<feature type="domain" description="SANT" evidence="8">
    <location>
        <begin position="22"/>
        <end position="73"/>
    </location>
</feature>
<dbReference type="SMART" id="SM00717">
    <property type="entry name" value="SANT"/>
    <property type="match status" value="1"/>
</dbReference>
<evidence type="ECO:0000259" key="7">
    <source>
        <dbReference type="PROSITE" id="PS50090"/>
    </source>
</evidence>
<evidence type="ECO:0000259" key="9">
    <source>
        <dbReference type="PROSITE" id="PS51294"/>
    </source>
</evidence>
<keyword evidence="5" id="KW-0539">Nucleus</keyword>
<feature type="compositionally biased region" description="Polar residues" evidence="6">
    <location>
        <begin position="554"/>
        <end position="564"/>
    </location>
</feature>
<sequence length="747" mass="81424">MGTYTSGEDLFVKMRKPYTITKQRERWTEDEHNRFLDALKLYGRAWQRIEEHIGTKTAVQIRSHAQKFFSKLEKEAHAGGVLLRQTLDIEIPPPRPKRKPSNPYPRKSSASSTIDSSIVSKDGKSLNSALSLQQGEQVLQMKNSLHPEKHAGNEKSAEADDPPEDDNCSEVLSFLKEPPSATMSSASKSSFPKPSVLKDSCSVRESMPLIEIMNDKGTKDESHPRMETKENLKSAGIEAHYADLALGTTKTPELENCYKSRERPSSGKQADELHHVPGHSVGGNSETCVTNQSPNAYPSSIIYQGGSNGNLNLFTNHSTDQQSNSSMSCGNQSSPDLAPSFVPYVHNQDFYSSLLNISSTFPSLIISALLQNPAAHLAASLSASVWSCANAESAESSAGNLGGFPFRHMSPSANLAALAAATIAAASAWWTTHGLLPIYPPLHSTFAACPTAPMTVPSMDAKQGSVGCGGKEMKPHDPPLVGQPLELEQSVSLKPQHSASKLRTSRSSDSEESGVRRSNSNQLSPVGREEEPAPVPGHGDSNKAKTRKKVDRSSCGSNTPSSSEVETDALEKYEKGSPEPKEPDASNLSSELNNRRNRTPSYSNESWKEVSEEGRLAFQALFSREVLPQSFSPPHDLKDKELHKISVDVKQLLMEYHVQQSDLNGKTCEASPDYPSLEKSDLSSSKCSESGLRTIGLGPGKLRSRCTGFKPYKRCSMEVKESIIANGDSQVEESDSKRIRLEEKALT</sequence>
<feature type="compositionally biased region" description="Basic and acidic residues" evidence="6">
    <location>
        <begin position="259"/>
        <end position="275"/>
    </location>
</feature>
<evidence type="ECO:0000256" key="5">
    <source>
        <dbReference type="ARBA" id="ARBA00023242"/>
    </source>
</evidence>
<dbReference type="InterPro" id="IPR017930">
    <property type="entry name" value="Myb_dom"/>
</dbReference>
<dbReference type="InterPro" id="IPR009057">
    <property type="entry name" value="Homeodomain-like_sf"/>
</dbReference>
<evidence type="ECO:0000256" key="2">
    <source>
        <dbReference type="ARBA" id="ARBA00023015"/>
    </source>
</evidence>
<feature type="domain" description="HTH myb-type" evidence="9">
    <location>
        <begin position="19"/>
        <end position="73"/>
    </location>
</feature>
<feature type="compositionally biased region" description="Low complexity" evidence="6">
    <location>
        <begin position="104"/>
        <end position="120"/>
    </location>
</feature>
<feature type="compositionally biased region" description="Basic and acidic residues" evidence="6">
    <location>
        <begin position="569"/>
        <end position="584"/>
    </location>
</feature>
<feature type="domain" description="Myb-like" evidence="7">
    <location>
        <begin position="19"/>
        <end position="69"/>
    </location>
</feature>
<dbReference type="GO" id="GO:0005634">
    <property type="term" value="C:nucleus"/>
    <property type="evidence" value="ECO:0007669"/>
    <property type="project" value="UniProtKB-SubCell"/>
</dbReference>
<feature type="region of interest" description="Disordered" evidence="6">
    <location>
        <begin position="460"/>
        <end position="610"/>
    </location>
</feature>
<keyword evidence="2" id="KW-0805">Transcription regulation</keyword>
<evidence type="ECO:0000256" key="6">
    <source>
        <dbReference type="SAM" id="MobiDB-lite"/>
    </source>
</evidence>
<dbReference type="Pfam" id="PF00249">
    <property type="entry name" value="Myb_DNA-binding"/>
    <property type="match status" value="1"/>
</dbReference>
<keyword evidence="4" id="KW-0804">Transcription</keyword>
<dbReference type="GO" id="GO:0003677">
    <property type="term" value="F:DNA binding"/>
    <property type="evidence" value="ECO:0007669"/>
    <property type="project" value="UniProtKB-KW"/>
</dbReference>
<dbReference type="PANTHER" id="PTHR12802:SF174">
    <property type="entry name" value="LATE ELONGATED HYPOCOTYL-LIKE PROTEIN"/>
    <property type="match status" value="1"/>
</dbReference>
<feature type="region of interest" description="Disordered" evidence="6">
    <location>
        <begin position="149"/>
        <end position="199"/>
    </location>
</feature>
<dbReference type="PROSITE" id="PS51293">
    <property type="entry name" value="SANT"/>
    <property type="match status" value="1"/>
</dbReference>
<feature type="region of interest" description="Disordered" evidence="6">
    <location>
        <begin position="665"/>
        <end position="690"/>
    </location>
</feature>
<accession>A0AAP0K6C6</accession>
<proteinExistence type="predicted"/>
<evidence type="ECO:0000256" key="1">
    <source>
        <dbReference type="ARBA" id="ARBA00004123"/>
    </source>
</evidence>
<evidence type="ECO:0000256" key="4">
    <source>
        <dbReference type="ARBA" id="ARBA00023163"/>
    </source>
</evidence>
<feature type="compositionally biased region" description="Basic and acidic residues" evidence="6">
    <location>
        <begin position="506"/>
        <end position="515"/>
    </location>
</feature>
<evidence type="ECO:0000256" key="3">
    <source>
        <dbReference type="ARBA" id="ARBA00023125"/>
    </source>
</evidence>
<dbReference type="GO" id="GO:0010468">
    <property type="term" value="P:regulation of gene expression"/>
    <property type="evidence" value="ECO:0007669"/>
    <property type="project" value="UniProtKB-ARBA"/>
</dbReference>
<dbReference type="Gene3D" id="1.10.10.60">
    <property type="entry name" value="Homeodomain-like"/>
    <property type="match status" value="1"/>
</dbReference>
<feature type="region of interest" description="Disordered" evidence="6">
    <location>
        <begin position="259"/>
        <end position="290"/>
    </location>
</feature>
<dbReference type="NCBIfam" id="TIGR01557">
    <property type="entry name" value="myb_SHAQKYF"/>
    <property type="match status" value="1"/>
</dbReference>
<reference evidence="10 11" key="1">
    <citation type="submission" date="2024-01" db="EMBL/GenBank/DDBJ databases">
        <title>Genome assemblies of Stephania.</title>
        <authorList>
            <person name="Yang L."/>
        </authorList>
    </citation>
    <scope>NUCLEOTIDE SEQUENCE [LARGE SCALE GENOMIC DNA]</scope>
    <source>
        <strain evidence="10">QJT</strain>
        <tissue evidence="10">Leaf</tissue>
    </source>
</reference>
<organism evidence="10 11">
    <name type="scientific">Stephania japonica</name>
    <dbReference type="NCBI Taxonomy" id="461633"/>
    <lineage>
        <taxon>Eukaryota</taxon>
        <taxon>Viridiplantae</taxon>
        <taxon>Streptophyta</taxon>
        <taxon>Embryophyta</taxon>
        <taxon>Tracheophyta</taxon>
        <taxon>Spermatophyta</taxon>
        <taxon>Magnoliopsida</taxon>
        <taxon>Ranunculales</taxon>
        <taxon>Menispermaceae</taxon>
        <taxon>Menispermoideae</taxon>
        <taxon>Cissampelideae</taxon>
        <taxon>Stephania</taxon>
    </lineage>
</organism>
<feature type="compositionally biased region" description="Polar residues" evidence="6">
    <location>
        <begin position="489"/>
        <end position="505"/>
    </location>
</feature>
<keyword evidence="11" id="KW-1185">Reference proteome</keyword>
<dbReference type="AlphaFoldDB" id="A0AAP0K6C6"/>
<feature type="compositionally biased region" description="Low complexity" evidence="6">
    <location>
        <begin position="178"/>
        <end position="195"/>
    </location>
</feature>
<dbReference type="InterPro" id="IPR017884">
    <property type="entry name" value="SANT_dom"/>
</dbReference>
<comment type="subcellular location">
    <subcellularLocation>
        <location evidence="1">Nucleus</location>
    </subcellularLocation>
</comment>
<dbReference type="PANTHER" id="PTHR12802">
    <property type="entry name" value="SWI/SNF COMPLEX-RELATED"/>
    <property type="match status" value="1"/>
</dbReference>
<feature type="region of interest" description="Disordered" evidence="6">
    <location>
        <begin position="727"/>
        <end position="747"/>
    </location>
</feature>
<dbReference type="PROSITE" id="PS51294">
    <property type="entry name" value="HTH_MYB"/>
    <property type="match status" value="1"/>
</dbReference>
<keyword evidence="3" id="KW-0238">DNA-binding</keyword>
<dbReference type="EMBL" id="JBBNAE010000002">
    <property type="protein sequence ID" value="KAK9145879.1"/>
    <property type="molecule type" value="Genomic_DNA"/>
</dbReference>
<gene>
    <name evidence="10" type="ORF">Sjap_005782</name>
</gene>
<evidence type="ECO:0000259" key="8">
    <source>
        <dbReference type="PROSITE" id="PS51293"/>
    </source>
</evidence>
<dbReference type="InterPro" id="IPR001005">
    <property type="entry name" value="SANT/Myb"/>
</dbReference>
<evidence type="ECO:0008006" key="12">
    <source>
        <dbReference type="Google" id="ProtNLM"/>
    </source>
</evidence>